<dbReference type="AlphaFoldDB" id="A0AAD8YRM7"/>
<sequence length="232" mass="25850">MPRKKSKKKRKGKKMHNHFSPALVGKPFILLGTLSTGTTRERPPGEFWGGPVYSPELYSYRPPLDYQYPELDSAGSYYTYYPYEDYREGYGEYRRSEESYDVSPWSDSEVDCLWNSAMEVEEALHEDPPSVMDTWSADSESDKATAPKAMSEACCSRVSKMPSVTCREATSTTSEGTPSLKSHGPRAPVPTQNPQRGKKEVSPVPTPETGKMAGALPGTSARSRKSHSRHPN</sequence>
<feature type="compositionally biased region" description="Polar residues" evidence="1">
    <location>
        <begin position="168"/>
        <end position="180"/>
    </location>
</feature>
<evidence type="ECO:0000256" key="1">
    <source>
        <dbReference type="SAM" id="MobiDB-lite"/>
    </source>
</evidence>
<feature type="region of interest" description="Disordered" evidence="1">
    <location>
        <begin position="162"/>
        <end position="232"/>
    </location>
</feature>
<name>A0AAD8YRM7_9TELE</name>
<comment type="caution">
    <text evidence="2">The sequence shown here is derived from an EMBL/GenBank/DDBJ whole genome shotgun (WGS) entry which is preliminary data.</text>
</comment>
<accession>A0AAD8YRM7</accession>
<organism evidence="2 3">
    <name type="scientific">Electrophorus voltai</name>
    <dbReference type="NCBI Taxonomy" id="2609070"/>
    <lineage>
        <taxon>Eukaryota</taxon>
        <taxon>Metazoa</taxon>
        <taxon>Chordata</taxon>
        <taxon>Craniata</taxon>
        <taxon>Vertebrata</taxon>
        <taxon>Euteleostomi</taxon>
        <taxon>Actinopterygii</taxon>
        <taxon>Neopterygii</taxon>
        <taxon>Teleostei</taxon>
        <taxon>Ostariophysi</taxon>
        <taxon>Gymnotiformes</taxon>
        <taxon>Gymnotoidei</taxon>
        <taxon>Gymnotidae</taxon>
        <taxon>Electrophorus</taxon>
    </lineage>
</organism>
<protein>
    <submittedName>
        <fullName evidence="2">Uncharacterized protein</fullName>
    </submittedName>
</protein>
<reference evidence="2" key="1">
    <citation type="submission" date="2023-03" db="EMBL/GenBank/DDBJ databases">
        <title>Electrophorus voltai genome.</title>
        <authorList>
            <person name="Bian C."/>
        </authorList>
    </citation>
    <scope>NUCLEOTIDE SEQUENCE</scope>
    <source>
        <strain evidence="2">CB-2022</strain>
        <tissue evidence="2">Muscle</tissue>
    </source>
</reference>
<dbReference type="EMBL" id="JAROKS010000026">
    <property type="protein sequence ID" value="KAK1784676.1"/>
    <property type="molecule type" value="Genomic_DNA"/>
</dbReference>
<feature type="compositionally biased region" description="Basic residues" evidence="1">
    <location>
        <begin position="222"/>
        <end position="232"/>
    </location>
</feature>
<feature type="region of interest" description="Disordered" evidence="1">
    <location>
        <begin position="126"/>
        <end position="150"/>
    </location>
</feature>
<gene>
    <name evidence="2" type="ORF">P4O66_003359</name>
</gene>
<evidence type="ECO:0000313" key="3">
    <source>
        <dbReference type="Proteomes" id="UP001239994"/>
    </source>
</evidence>
<evidence type="ECO:0000313" key="2">
    <source>
        <dbReference type="EMBL" id="KAK1784676.1"/>
    </source>
</evidence>
<keyword evidence="3" id="KW-1185">Reference proteome</keyword>
<dbReference type="Proteomes" id="UP001239994">
    <property type="component" value="Unassembled WGS sequence"/>
</dbReference>
<proteinExistence type="predicted"/>